<evidence type="ECO:0000313" key="1">
    <source>
        <dbReference type="EMBL" id="KAJ8673055.1"/>
    </source>
</evidence>
<gene>
    <name evidence="1" type="ORF">QAD02_004316</name>
</gene>
<reference evidence="1" key="1">
    <citation type="submission" date="2023-04" db="EMBL/GenBank/DDBJ databases">
        <title>A chromosome-level genome assembly of the parasitoid wasp Eretmocerus hayati.</title>
        <authorList>
            <person name="Zhong Y."/>
            <person name="Liu S."/>
            <person name="Liu Y."/>
        </authorList>
    </citation>
    <scope>NUCLEOTIDE SEQUENCE</scope>
    <source>
        <strain evidence="1">ZJU_SS_LIU_2023</strain>
    </source>
</reference>
<comment type="caution">
    <text evidence="1">The sequence shown here is derived from an EMBL/GenBank/DDBJ whole genome shotgun (WGS) entry which is preliminary data.</text>
</comment>
<keyword evidence="2" id="KW-1185">Reference proteome</keyword>
<protein>
    <submittedName>
        <fullName evidence="1">Uncharacterized protein</fullName>
    </submittedName>
</protein>
<accession>A0ACC2NPC9</accession>
<dbReference type="Proteomes" id="UP001239111">
    <property type="component" value="Chromosome 3"/>
</dbReference>
<proteinExistence type="predicted"/>
<organism evidence="1 2">
    <name type="scientific">Eretmocerus hayati</name>
    <dbReference type="NCBI Taxonomy" id="131215"/>
    <lineage>
        <taxon>Eukaryota</taxon>
        <taxon>Metazoa</taxon>
        <taxon>Ecdysozoa</taxon>
        <taxon>Arthropoda</taxon>
        <taxon>Hexapoda</taxon>
        <taxon>Insecta</taxon>
        <taxon>Pterygota</taxon>
        <taxon>Neoptera</taxon>
        <taxon>Endopterygota</taxon>
        <taxon>Hymenoptera</taxon>
        <taxon>Apocrita</taxon>
        <taxon>Proctotrupomorpha</taxon>
        <taxon>Chalcidoidea</taxon>
        <taxon>Aphelinidae</taxon>
        <taxon>Aphelininae</taxon>
        <taxon>Eretmocerus</taxon>
    </lineage>
</organism>
<evidence type="ECO:0000313" key="2">
    <source>
        <dbReference type="Proteomes" id="UP001239111"/>
    </source>
</evidence>
<name>A0ACC2NPC9_9HYME</name>
<dbReference type="EMBL" id="CM056743">
    <property type="protein sequence ID" value="KAJ8673055.1"/>
    <property type="molecule type" value="Genomic_DNA"/>
</dbReference>
<sequence length="552" mass="62438">MMWLWLFIIVFNLSNTCSEPIAETPLGKVFGHYKVSENGRKYAAYEGIPYAKPPMGKLRFEDPVALRNPFRRLSATKKSGVCAQYYDVPPGKDGQPVLNGSLQGTEDCLYLNIYVPELEDPKKLMPVIFFIHGGSFQYASGTAFGDKYLANRDVIFLTINYRLGLLGFLSTEDAVVPGNMGLKDQSLALRWTYDNIKYFRGDAKKIILVGFSAGSSSIQYHYLSPLSHGLFSSSIAMSGTAFNPWAHTGRARQKAKELGALFNCPTSNSRHMINCLKKVPALTLVAATKKFQFWQYNPEAPWAPVVDKYSPRPFISLSPKEILQQGLSYNAPAVYGSVSQEGCDPFAEYAPHDNLLKELNDGWFSIAPYLLEINDTFKRSIHREIASDSRWEYLQDKQINKSTVPQLTEMLTDQRYLIGFETGIRLQAAATKSPVYMYYYSFRGSQSYSDHLSRTHNNYGVCHTDDMNLVVENPDIVPTATKPEWEMSNFLMDMWVSVAYHGVPRVGVGWDPVDAKNQTLKYLHIEAPGKYKMSGSSNFGRKKFWRNFYDIA</sequence>